<dbReference type="STRING" id="349307.Mthe_0799"/>
<gene>
    <name evidence="2" type="ordered locus">Mthe_0799</name>
</gene>
<accession>A0B7B4</accession>
<dbReference type="GeneID" id="4461986"/>
<dbReference type="KEGG" id="mtp:Mthe_0799"/>
<protein>
    <submittedName>
        <fullName evidence="2">Trehalose 6-phosphate synthase / trehalose 6-phosphatase</fullName>
        <ecNumber evidence="2">2.4.1.15</ecNumber>
        <ecNumber evidence="2">3.1.3.12</ecNumber>
    </submittedName>
</protein>
<dbReference type="PANTHER" id="PTHR10788:SF106">
    <property type="entry name" value="BCDNA.GH08860"/>
    <property type="match status" value="1"/>
</dbReference>
<dbReference type="CDD" id="cd03788">
    <property type="entry name" value="GT20_TPS"/>
    <property type="match status" value="1"/>
</dbReference>
<evidence type="ECO:0000313" key="3">
    <source>
        <dbReference type="Proteomes" id="UP000000674"/>
    </source>
</evidence>
<dbReference type="Gene3D" id="3.40.50.1000">
    <property type="entry name" value="HAD superfamily/HAD-like"/>
    <property type="match status" value="1"/>
</dbReference>
<dbReference type="Gene3D" id="3.40.50.2000">
    <property type="entry name" value="Glycogen Phosphorylase B"/>
    <property type="match status" value="2"/>
</dbReference>
<dbReference type="InterPro" id="IPR003337">
    <property type="entry name" value="Trehalose_PPase"/>
</dbReference>
<dbReference type="SUPFAM" id="SSF56784">
    <property type="entry name" value="HAD-like"/>
    <property type="match status" value="1"/>
</dbReference>
<dbReference type="AlphaFoldDB" id="A0B7B4"/>
<keyword evidence="3" id="KW-1185">Reference proteome</keyword>
<dbReference type="PANTHER" id="PTHR10788">
    <property type="entry name" value="TREHALOSE-6-PHOSPHATE SYNTHASE"/>
    <property type="match status" value="1"/>
</dbReference>
<keyword evidence="2" id="KW-0808">Transferase</keyword>
<dbReference type="GO" id="GO:0005829">
    <property type="term" value="C:cytosol"/>
    <property type="evidence" value="ECO:0007669"/>
    <property type="project" value="TreeGrafter"/>
</dbReference>
<dbReference type="InterPro" id="IPR036412">
    <property type="entry name" value="HAD-like_sf"/>
</dbReference>
<dbReference type="GO" id="GO:0003825">
    <property type="term" value="F:alpha,alpha-trehalose-phosphate synthase (UDP-forming) activity"/>
    <property type="evidence" value="ECO:0007669"/>
    <property type="project" value="UniProtKB-EC"/>
</dbReference>
<dbReference type="Pfam" id="PF02358">
    <property type="entry name" value="Trehalose_PPase"/>
    <property type="match status" value="1"/>
</dbReference>
<dbReference type="EC" id="3.1.3.12" evidence="2"/>
<reference evidence="2 3" key="1">
    <citation type="submission" date="2006-10" db="EMBL/GenBank/DDBJ databases">
        <title>Complete sequence of Methanosaeta thermophila PT.</title>
        <authorList>
            <consortium name="US DOE Joint Genome Institute"/>
            <person name="Copeland A."/>
            <person name="Lucas S."/>
            <person name="Lapidus A."/>
            <person name="Barry K."/>
            <person name="Detter J.C."/>
            <person name="Glavina del Rio T."/>
            <person name="Hammon N."/>
            <person name="Israni S."/>
            <person name="Pitluck S."/>
            <person name="Chain P."/>
            <person name="Malfatti S."/>
            <person name="Shin M."/>
            <person name="Vergez L."/>
            <person name="Schmutz J."/>
            <person name="Larimer F."/>
            <person name="Land M."/>
            <person name="Hauser L."/>
            <person name="Kyrpides N."/>
            <person name="Kim E."/>
            <person name="Smith K.S."/>
            <person name="Ingram-Smith C."/>
            <person name="Richardson P."/>
        </authorList>
    </citation>
    <scope>NUCLEOTIDE SEQUENCE [LARGE SCALE GENOMIC DNA]</scope>
    <source>
        <strain evidence="3">DSM 6194 / JCM 14653 / NBRC 101360 / PT</strain>
    </source>
</reference>
<dbReference type="Pfam" id="PF00982">
    <property type="entry name" value="Glyco_transf_20"/>
    <property type="match status" value="1"/>
</dbReference>
<name>A0B7B4_METTP</name>
<dbReference type="EC" id="2.4.1.15" evidence="2"/>
<proteinExistence type="inferred from homology"/>
<keyword evidence="2" id="KW-0328">Glycosyltransferase</keyword>
<dbReference type="HOGENOM" id="CLU_002351_3_3_2"/>
<dbReference type="NCBIfam" id="NF011071">
    <property type="entry name" value="PRK14501.1"/>
    <property type="match status" value="1"/>
</dbReference>
<dbReference type="EMBL" id="CP000477">
    <property type="protein sequence ID" value="ABK14588.1"/>
    <property type="molecule type" value="Genomic_DNA"/>
</dbReference>
<dbReference type="Gene3D" id="3.30.70.1020">
    <property type="entry name" value="Trehalose-6-phosphate phosphatase related protein, domain 2"/>
    <property type="match status" value="1"/>
</dbReference>
<dbReference type="NCBIfam" id="TIGR01484">
    <property type="entry name" value="HAD-SF-IIB"/>
    <property type="match status" value="1"/>
</dbReference>
<keyword evidence="2" id="KW-0378">Hydrolase</keyword>
<dbReference type="GO" id="GO:0004805">
    <property type="term" value="F:trehalose-phosphatase activity"/>
    <property type="evidence" value="ECO:0007669"/>
    <property type="project" value="UniProtKB-EC"/>
</dbReference>
<evidence type="ECO:0000256" key="1">
    <source>
        <dbReference type="ARBA" id="ARBA00006330"/>
    </source>
</evidence>
<dbReference type="NCBIfam" id="TIGR00685">
    <property type="entry name" value="T6PP"/>
    <property type="match status" value="1"/>
</dbReference>
<dbReference type="OrthoDB" id="79955at2157"/>
<dbReference type="RefSeq" id="WP_011695984.1">
    <property type="nucleotide sequence ID" value="NC_008553.1"/>
</dbReference>
<dbReference type="CDD" id="cd01627">
    <property type="entry name" value="HAD_TPP"/>
    <property type="match status" value="1"/>
</dbReference>
<organism evidence="2 3">
    <name type="scientific">Methanothrix thermoacetophila (strain DSM 6194 / JCM 14653 / NBRC 101360 / PT)</name>
    <name type="common">Methanosaeta thermophila</name>
    <dbReference type="NCBI Taxonomy" id="349307"/>
    <lineage>
        <taxon>Archaea</taxon>
        <taxon>Methanobacteriati</taxon>
        <taxon>Methanobacteriota</taxon>
        <taxon>Stenosarchaea group</taxon>
        <taxon>Methanomicrobia</taxon>
        <taxon>Methanotrichales</taxon>
        <taxon>Methanotrichaceae</taxon>
        <taxon>Methanothrix</taxon>
    </lineage>
</organism>
<dbReference type="InterPro" id="IPR023214">
    <property type="entry name" value="HAD_sf"/>
</dbReference>
<sequence length="733" mass="84709">MRLVIISNRLPVTVVEEKGAIRFMDSVGGLSTGIRSFIASDKARAEMIQDCLWVGWPGVDLKRRNIQDITSQLKDMNCWPVFFSNRVIDKFYHGFCNRTIWPLFHYFPSLTSYNKDHWNTYIHANRVFAEEISRILMPGDLVWIHDYHLMLLPQMLRERFHDLPIGFFLHIPFPSYEVFQILPKDWQRAIVDGLLGSNLIGFHTYDYARNFLRAALRIVGAESHLGNILYKGHLVRVDVFPMGIDFDKFHSSRQNPAVQVEMEAFKAAFRDRKTVLSIDRLDYTKGIVKRLEGYEAFLKKNPSWHGRVILVLVVVPSRVRVEHYQQMKRQIDEKVGDINGKFGKVDWTPILYTYRYLPEPQLQALYNLCDTALITPLRDGMNLVAKEYIASKVDCRGVLILSEMAGASKEAVEAILINPYNIEEIADAILKALEMPEDEQIWRCRMIQSRLKRNDIFKWASSFVRSLGAAAEEGKHLEIRPLTSVKRGEIIERYRNAARRLVVSDYDGTLVPFAEYPGLARPDKRVRSLLRRIVDDPKTDILLISGRDKKTLEEWFGEFDMYLVAEHGFWLKLKENSWMKIHKNVDTSWIPSIQAILERYVDRVPGSFIETKDFSVVWHFRMADPELASQKFSELIDDLMSYTANIDVQILPGNRVIEIRPSGVNKGNALRYFLSRETYDFILAMGDDVTDEDMFRALPDSACTIKVGMIESVAKYNIPDCSEALGLLEELVE</sequence>
<dbReference type="GO" id="GO:0005992">
    <property type="term" value="P:trehalose biosynthetic process"/>
    <property type="evidence" value="ECO:0007669"/>
    <property type="project" value="InterPro"/>
</dbReference>
<dbReference type="InterPro" id="IPR001830">
    <property type="entry name" value="Glyco_trans_20"/>
</dbReference>
<dbReference type="Proteomes" id="UP000000674">
    <property type="component" value="Chromosome"/>
</dbReference>
<dbReference type="InterPro" id="IPR006379">
    <property type="entry name" value="HAD-SF_hydro_IIB"/>
</dbReference>
<comment type="similarity">
    <text evidence="1">In the C-terminal section; belongs to the trehalose phosphatase family.</text>
</comment>
<dbReference type="CAZy" id="GT20">
    <property type="family name" value="Glycosyltransferase Family 20"/>
</dbReference>
<dbReference type="SUPFAM" id="SSF53756">
    <property type="entry name" value="UDP-Glycosyltransferase/glycogen phosphorylase"/>
    <property type="match status" value="1"/>
</dbReference>
<evidence type="ECO:0000313" key="2">
    <source>
        <dbReference type="EMBL" id="ABK14588.1"/>
    </source>
</evidence>